<protein>
    <submittedName>
        <fullName evidence="1">Uncharacterized protein</fullName>
    </submittedName>
</protein>
<dbReference type="EMBL" id="VSRR010000332">
    <property type="protein sequence ID" value="MPC14162.1"/>
    <property type="molecule type" value="Genomic_DNA"/>
</dbReference>
<evidence type="ECO:0000313" key="1">
    <source>
        <dbReference type="EMBL" id="MPC14162.1"/>
    </source>
</evidence>
<proteinExistence type="predicted"/>
<comment type="caution">
    <text evidence="1">The sequence shown here is derived from an EMBL/GenBank/DDBJ whole genome shotgun (WGS) entry which is preliminary data.</text>
</comment>
<sequence length="128" mass="13814">MTPSSTAPPRFAFQQPPSAHTIAEPLTSRRRVLHIGIRTSVRLTQRFVLKREQRQYETATLGAVRLPAHIPRDRVEGGEETGSVLVLPPLSWLHAPAQPVTARQEAPLMSDGSTGGAVCLASGGQNLC</sequence>
<name>A0A5B7CWQ0_PORTR</name>
<gene>
    <name evidence="1" type="ORF">E2C01_006919</name>
</gene>
<dbReference type="Proteomes" id="UP000324222">
    <property type="component" value="Unassembled WGS sequence"/>
</dbReference>
<reference evidence="1 2" key="1">
    <citation type="submission" date="2019-05" db="EMBL/GenBank/DDBJ databases">
        <title>Another draft genome of Portunus trituberculatus and its Hox gene families provides insights of decapod evolution.</title>
        <authorList>
            <person name="Jeong J.-H."/>
            <person name="Song I."/>
            <person name="Kim S."/>
            <person name="Choi T."/>
            <person name="Kim D."/>
            <person name="Ryu S."/>
            <person name="Kim W."/>
        </authorList>
    </citation>
    <scope>NUCLEOTIDE SEQUENCE [LARGE SCALE GENOMIC DNA]</scope>
    <source>
        <tissue evidence="1">Muscle</tissue>
    </source>
</reference>
<evidence type="ECO:0000313" key="2">
    <source>
        <dbReference type="Proteomes" id="UP000324222"/>
    </source>
</evidence>
<dbReference type="AlphaFoldDB" id="A0A5B7CWQ0"/>
<keyword evidence="2" id="KW-1185">Reference proteome</keyword>
<accession>A0A5B7CWQ0</accession>
<organism evidence="1 2">
    <name type="scientific">Portunus trituberculatus</name>
    <name type="common">Swimming crab</name>
    <name type="synonym">Neptunus trituberculatus</name>
    <dbReference type="NCBI Taxonomy" id="210409"/>
    <lineage>
        <taxon>Eukaryota</taxon>
        <taxon>Metazoa</taxon>
        <taxon>Ecdysozoa</taxon>
        <taxon>Arthropoda</taxon>
        <taxon>Crustacea</taxon>
        <taxon>Multicrustacea</taxon>
        <taxon>Malacostraca</taxon>
        <taxon>Eumalacostraca</taxon>
        <taxon>Eucarida</taxon>
        <taxon>Decapoda</taxon>
        <taxon>Pleocyemata</taxon>
        <taxon>Brachyura</taxon>
        <taxon>Eubrachyura</taxon>
        <taxon>Portunoidea</taxon>
        <taxon>Portunidae</taxon>
        <taxon>Portuninae</taxon>
        <taxon>Portunus</taxon>
    </lineage>
</organism>